<organism evidence="1 2">
    <name type="scientific">Rugosibacter aromaticivorans</name>
    <dbReference type="NCBI Taxonomy" id="1565605"/>
    <lineage>
        <taxon>Bacteria</taxon>
        <taxon>Pseudomonadati</taxon>
        <taxon>Pseudomonadota</taxon>
        <taxon>Betaproteobacteria</taxon>
        <taxon>Nitrosomonadales</taxon>
        <taxon>Sterolibacteriaceae</taxon>
        <taxon>Rugosibacter</taxon>
    </lineage>
</organism>
<dbReference type="RefSeq" id="WP_202636077.1">
    <property type="nucleotide sequence ID" value="NZ_CP010554.1"/>
</dbReference>
<proteinExistence type="predicted"/>
<evidence type="ECO:0000313" key="2">
    <source>
        <dbReference type="Proteomes" id="UP000061603"/>
    </source>
</evidence>
<dbReference type="KEGG" id="rbu:PG1C_03650"/>
<gene>
    <name evidence="1" type="ORF">PG1C_03650</name>
</gene>
<dbReference type="PATRIC" id="fig|1565605.3.peg.771"/>
<accession>A0A0C5J837</accession>
<dbReference type="SUPFAM" id="SSF102114">
    <property type="entry name" value="Radical SAM enzymes"/>
    <property type="match status" value="1"/>
</dbReference>
<dbReference type="CDD" id="cd01335">
    <property type="entry name" value="Radical_SAM"/>
    <property type="match status" value="1"/>
</dbReference>
<dbReference type="Proteomes" id="UP000061603">
    <property type="component" value="Chromosome"/>
</dbReference>
<reference evidence="1 2" key="1">
    <citation type="journal article" date="2015" name="Genome Announc.">
        <title>Complete Genome Sequence of a Novel Bacterium within the Family Rhodocyclaceae That Degrades Polycyclic Aromatic Hydrocarbons.</title>
        <authorList>
            <person name="Singleton D.R."/>
            <person name="Dickey A.N."/>
            <person name="Scholl E.H."/>
            <person name="Wright F.A."/>
            <person name="Aitken M.D."/>
        </authorList>
    </citation>
    <scope>NUCLEOTIDE SEQUENCE [LARGE SCALE GENOMIC DNA]</scope>
    <source>
        <strain evidence="2">PG1-Ca6</strain>
    </source>
</reference>
<sequence>MPRILLKTDDHARDSAGLRYVYPVLSRRAGGISIGINLNPNNACNWHCIYCQVPNLTRGGPPPIDLALLEYELTTLLNSISQGSLIIDHNSPSHPSNGLHSLRDIAFSGNGEPTSAAEFPLAVSLVHNVLHAHGLDQQVMLRLITNGSLLDRRSVQAGIERIGNASGEVWFKVDSASTTGLALINGTHIKTETVSRRLTRCAALAPTWVQTCLFKLDNTLPTEDEITHYLALLAPIAKQLKGVHLYSLARPSLQKEAPRLMRLDAEYLENIAQRIRQLGLIVQVNA</sequence>
<dbReference type="AlphaFoldDB" id="A0A0C5J837"/>
<dbReference type="EMBL" id="CP010554">
    <property type="protein sequence ID" value="AJP47804.1"/>
    <property type="molecule type" value="Genomic_DNA"/>
</dbReference>
<dbReference type="Gene3D" id="3.20.20.70">
    <property type="entry name" value="Aldolase class I"/>
    <property type="match status" value="1"/>
</dbReference>
<keyword evidence="2" id="KW-1185">Reference proteome</keyword>
<evidence type="ECO:0000313" key="1">
    <source>
        <dbReference type="EMBL" id="AJP47804.1"/>
    </source>
</evidence>
<protein>
    <submittedName>
        <fullName evidence="1">Radical SAM protein</fullName>
    </submittedName>
</protein>
<dbReference type="STRING" id="1565605.PG1C_03650"/>
<dbReference type="InterPro" id="IPR013785">
    <property type="entry name" value="Aldolase_TIM"/>
</dbReference>
<dbReference type="HOGENOM" id="CLU_064707_0_0_4"/>
<name>A0A0C5J837_9PROT</name>
<dbReference type="InterPro" id="IPR058240">
    <property type="entry name" value="rSAM_sf"/>
</dbReference>